<name>A0A2N9HV34_FAGSY</name>
<dbReference type="AlphaFoldDB" id="A0A2N9HV34"/>
<reference evidence="3" key="1">
    <citation type="submission" date="2018-02" db="EMBL/GenBank/DDBJ databases">
        <authorList>
            <person name="Cohen D.B."/>
            <person name="Kent A.D."/>
        </authorList>
    </citation>
    <scope>NUCLEOTIDE SEQUENCE</scope>
</reference>
<evidence type="ECO:0008006" key="4">
    <source>
        <dbReference type="Google" id="ProtNLM"/>
    </source>
</evidence>
<proteinExistence type="predicted"/>
<evidence type="ECO:0000256" key="2">
    <source>
        <dbReference type="SAM" id="SignalP"/>
    </source>
</evidence>
<evidence type="ECO:0000313" key="3">
    <source>
        <dbReference type="EMBL" id="SPD15521.1"/>
    </source>
</evidence>
<feature type="signal peptide" evidence="2">
    <location>
        <begin position="1"/>
        <end position="25"/>
    </location>
</feature>
<sequence>MGGNEKRSLSMGILVILLLFRRATSLNFNSTTYHCNASVHECLVMDGIDSEFLMDSETSRMLAGESTKYSPGKNAVDNPGTAAVELCGRGKPYKGCEPTEKNHPPPPEHCGGQYGGLNRDC</sequence>
<organism evidence="3">
    <name type="scientific">Fagus sylvatica</name>
    <name type="common">Beechnut</name>
    <dbReference type="NCBI Taxonomy" id="28930"/>
    <lineage>
        <taxon>Eukaryota</taxon>
        <taxon>Viridiplantae</taxon>
        <taxon>Streptophyta</taxon>
        <taxon>Embryophyta</taxon>
        <taxon>Tracheophyta</taxon>
        <taxon>Spermatophyta</taxon>
        <taxon>Magnoliopsida</taxon>
        <taxon>eudicotyledons</taxon>
        <taxon>Gunneridae</taxon>
        <taxon>Pentapetalae</taxon>
        <taxon>rosids</taxon>
        <taxon>fabids</taxon>
        <taxon>Fagales</taxon>
        <taxon>Fagaceae</taxon>
        <taxon>Fagus</taxon>
    </lineage>
</organism>
<accession>A0A2N9HV34</accession>
<gene>
    <name evidence="3" type="ORF">FSB_LOCUS43403</name>
</gene>
<feature type="region of interest" description="Disordered" evidence="1">
    <location>
        <begin position="95"/>
        <end position="121"/>
    </location>
</feature>
<keyword evidence="2" id="KW-0732">Signal</keyword>
<feature type="chain" id="PRO_5014614798" description="Rapid ALkalinization Factor" evidence="2">
    <location>
        <begin position="26"/>
        <end position="121"/>
    </location>
</feature>
<dbReference type="EMBL" id="OIVN01004112">
    <property type="protein sequence ID" value="SPD15521.1"/>
    <property type="molecule type" value="Genomic_DNA"/>
</dbReference>
<evidence type="ECO:0000256" key="1">
    <source>
        <dbReference type="SAM" id="MobiDB-lite"/>
    </source>
</evidence>
<protein>
    <recommendedName>
        <fullName evidence="4">Rapid ALkalinization Factor</fullName>
    </recommendedName>
</protein>